<keyword evidence="2" id="KW-1185">Reference proteome</keyword>
<name>A0A9X1NKE2_9ACTN</name>
<sequence length="332" mass="35173">MSSELVDAFVAEVPDRPEPSGSQAVHELPSGDWALPAERRDTELFTVVGPGLQPPSGNPALILTSRLNLGLNASEFRFNRFVVILNNRRSIIPTWADSNRMKLALPAGEGGTPALLEIRRRGSVVGWAVVSYRDKVSPAEPVPEAGIALASHTARRCAWVLATGGPVVLRASDLGCGPAQATATVDGQIVQLRWLSETTAQITVPPGHPGSSAEVVLCGQGITTAPILVGYAAGITGITRSVVRSAGAKIRVTGVGLSGTWVLRPIDAEENSERDQPLEQISVDDRGRNAEIELPPAPAGVYEIRFTPCQETYPGAVDMFTSKAVISYSDQV</sequence>
<evidence type="ECO:0000313" key="1">
    <source>
        <dbReference type="EMBL" id="MCD5316577.1"/>
    </source>
</evidence>
<proteinExistence type="predicted"/>
<dbReference type="RefSeq" id="WP_231449428.1">
    <property type="nucleotide sequence ID" value="NZ_JAJOMB010000031.1"/>
</dbReference>
<evidence type="ECO:0000313" key="2">
    <source>
        <dbReference type="Proteomes" id="UP001138997"/>
    </source>
</evidence>
<accession>A0A9X1NKE2</accession>
<gene>
    <name evidence="1" type="ORF">LR394_37335</name>
</gene>
<dbReference type="Proteomes" id="UP001138997">
    <property type="component" value="Unassembled WGS sequence"/>
</dbReference>
<reference evidence="1" key="1">
    <citation type="submission" date="2021-11" db="EMBL/GenBank/DDBJ databases">
        <title>Streptomyces corallinus and Kineosporia corallina sp. nov., two new coral-derived marine actinobacteria.</title>
        <authorList>
            <person name="Buangrab K."/>
            <person name="Sutthacheep M."/>
            <person name="Yeemin T."/>
            <person name="Harunari E."/>
            <person name="Igarashi Y."/>
            <person name="Sripreechasak P."/>
            <person name="Kanchanasin P."/>
            <person name="Tanasupawat S."/>
            <person name="Phongsopitanun W."/>
        </authorList>
    </citation>
    <scope>NUCLEOTIDE SEQUENCE</scope>
    <source>
        <strain evidence="1">JCM 31032</strain>
    </source>
</reference>
<protein>
    <submittedName>
        <fullName evidence="1">Uncharacterized protein</fullName>
    </submittedName>
</protein>
<dbReference type="AlphaFoldDB" id="A0A9X1NKE2"/>
<comment type="caution">
    <text evidence="1">The sequence shown here is derived from an EMBL/GenBank/DDBJ whole genome shotgun (WGS) entry which is preliminary data.</text>
</comment>
<organism evidence="1 2">
    <name type="scientific">Kineosporia babensis</name>
    <dbReference type="NCBI Taxonomy" id="499548"/>
    <lineage>
        <taxon>Bacteria</taxon>
        <taxon>Bacillati</taxon>
        <taxon>Actinomycetota</taxon>
        <taxon>Actinomycetes</taxon>
        <taxon>Kineosporiales</taxon>
        <taxon>Kineosporiaceae</taxon>
        <taxon>Kineosporia</taxon>
    </lineage>
</organism>
<dbReference type="EMBL" id="JAJOMB010000031">
    <property type="protein sequence ID" value="MCD5316577.1"/>
    <property type="molecule type" value="Genomic_DNA"/>
</dbReference>